<dbReference type="SUPFAM" id="SSF52507">
    <property type="entry name" value="Homo-oligomeric flavin-containing Cys decarboxylases, HFCD"/>
    <property type="match status" value="1"/>
</dbReference>
<evidence type="ECO:0000256" key="4">
    <source>
        <dbReference type="RuleBase" id="RU364078"/>
    </source>
</evidence>
<feature type="binding site" evidence="3">
    <location>
        <position position="349"/>
    </location>
    <ligand>
        <name>CTP</name>
        <dbReference type="ChEBI" id="CHEBI:37563"/>
    </ligand>
</feature>
<feature type="active site" description="Proton donor" evidence="3">
    <location>
        <position position="160"/>
    </location>
</feature>
<keyword evidence="1 3" id="KW-0210">Decarboxylase</keyword>
<feature type="region of interest" description="Phosphopantothenate--cysteine ligase" evidence="3">
    <location>
        <begin position="197"/>
        <end position="410"/>
    </location>
</feature>
<dbReference type="EMBL" id="JAIVFP010000001">
    <property type="protein sequence ID" value="MCI4681440.1"/>
    <property type="molecule type" value="Genomic_DNA"/>
</dbReference>
<accession>A0ABS9Z296</accession>
<protein>
    <recommendedName>
        <fullName evidence="3">Coenzyme A biosynthesis bifunctional protein CoaBC</fullName>
    </recommendedName>
    <alternativeName>
        <fullName evidence="3">DNA/pantothenate metabolism flavoprotein</fullName>
    </alternativeName>
    <alternativeName>
        <fullName evidence="3">Phosphopantothenoylcysteine synthetase/decarboxylase</fullName>
        <shortName evidence="3">PPCS-PPCDC</shortName>
    </alternativeName>
    <domain>
        <recommendedName>
            <fullName evidence="3">Phosphopantothenoylcysteine decarboxylase</fullName>
            <shortName evidence="3">PPC decarboxylase</shortName>
            <shortName evidence="3">PPC-DC</shortName>
            <ecNumber evidence="3">4.1.1.36</ecNumber>
        </recommendedName>
        <alternativeName>
            <fullName evidence="3">CoaC</fullName>
        </alternativeName>
    </domain>
    <domain>
        <recommendedName>
            <fullName evidence="3">Phosphopantothenate--cysteine ligase</fullName>
            <ecNumber evidence="3">6.3.2.5</ecNumber>
        </recommendedName>
        <alternativeName>
            <fullName evidence="3">CoaB</fullName>
        </alternativeName>
        <alternativeName>
            <fullName evidence="3">Phosphopantothenoylcysteine synthetase</fullName>
            <shortName evidence="3">PPC synthetase</shortName>
            <shortName evidence="3">PPC-S</shortName>
        </alternativeName>
    </domain>
</protein>
<comment type="similarity">
    <text evidence="3 4">In the N-terminal section; belongs to the HFCD (homo-oligomeric flavin containing Cys decarboxylase) superfamily.</text>
</comment>
<comment type="catalytic activity">
    <reaction evidence="3 4">
        <text>N-[(R)-4-phosphopantothenoyl]-L-cysteine + H(+) = (R)-4'-phosphopantetheine + CO2</text>
        <dbReference type="Rhea" id="RHEA:16793"/>
        <dbReference type="ChEBI" id="CHEBI:15378"/>
        <dbReference type="ChEBI" id="CHEBI:16526"/>
        <dbReference type="ChEBI" id="CHEBI:59458"/>
        <dbReference type="ChEBI" id="CHEBI:61723"/>
        <dbReference type="EC" id="4.1.1.36"/>
    </reaction>
</comment>
<keyword evidence="8" id="KW-1185">Reference proteome</keyword>
<feature type="binding site" evidence="3">
    <location>
        <position position="345"/>
    </location>
    <ligand>
        <name>CTP</name>
        <dbReference type="ChEBI" id="CHEBI:37563"/>
    </ligand>
</feature>
<proteinExistence type="inferred from homology"/>
<comment type="cofactor">
    <cofactor evidence="3">
        <name>Mg(2+)</name>
        <dbReference type="ChEBI" id="CHEBI:18420"/>
    </cofactor>
</comment>
<reference evidence="7" key="1">
    <citation type="journal article" date="2022" name="ISME J.">
        <title>Identification of active gaseous-alkane degraders at natural gas seeps.</title>
        <authorList>
            <person name="Farhan Ul Haque M."/>
            <person name="Hernandez M."/>
            <person name="Crombie A.T."/>
            <person name="Murrell J.C."/>
        </authorList>
    </citation>
    <scope>NUCLEOTIDE SEQUENCE</scope>
    <source>
        <strain evidence="7">PC2</strain>
    </source>
</reference>
<feature type="domain" description="Flavoprotein" evidence="5">
    <location>
        <begin position="10"/>
        <end position="181"/>
    </location>
</feature>
<feature type="binding site" evidence="3">
    <location>
        <begin position="311"/>
        <end position="314"/>
    </location>
    <ligand>
        <name>CTP</name>
        <dbReference type="ChEBI" id="CHEBI:37563"/>
    </ligand>
</feature>
<keyword evidence="3" id="KW-0460">Magnesium</keyword>
<sequence length="410" mass="43394">MATPQRNSSVLLIVGGGIAAYKSLELIRLLRTADIAVRTVLTKAGANFVTALSLASLSGEKVYEDLFSLTDETEMGHIQLSRSTDLVVVAPATADLLAKAAQGLANDLASTLLLASNKPILVAPAMNWRMWEHPATRRNCAQLRTDGVMFVGPNEGAMACGESGFGRMAEPAEIFDAIQDHFAGGTNLRGSLAGRKVVITAGPTHEPIDPVRYIANRSSGKQSYAIARAARAAGAEVVLVSGPVNLPAPDGVRVLRVETARQMASAVDASLPCDIFIAAAAVADWRVADDQNEKIKKGAHGPPELKLVENPDILATISRHVSARPNLVVGFAAETEKLIEHAREKLARKGCDLIVANDVSPAAGVMGGDENTMVIITSDGETVWPKRDKDAAAAQLVEHLALLLTQREGR</sequence>
<keyword evidence="3" id="KW-0479">Metal-binding</keyword>
<comment type="caution">
    <text evidence="3">Lacks conserved residue(s) required for the propagation of feature annotation.</text>
</comment>
<feature type="domain" description="DNA/pantothenate metabolism flavoprotein C-terminal" evidence="6">
    <location>
        <begin position="192"/>
        <end position="401"/>
    </location>
</feature>
<dbReference type="Pfam" id="PF04127">
    <property type="entry name" value="DFP"/>
    <property type="match status" value="1"/>
</dbReference>
<evidence type="ECO:0000259" key="5">
    <source>
        <dbReference type="Pfam" id="PF02441"/>
    </source>
</evidence>
<name>A0ABS9Z296_9HYPH</name>
<dbReference type="InterPro" id="IPR007085">
    <property type="entry name" value="DNA/pantothenate-metab_flavo_C"/>
</dbReference>
<comment type="function">
    <text evidence="4">Catalyzes two steps in the biosynthesis of coenzyme A. In the first step cysteine is conjugated to 4'-phosphopantothenate to form 4-phosphopantothenoylcysteine, in the latter compound is decarboxylated to form 4'-phosphopantotheine.</text>
</comment>
<keyword evidence="3 4" id="KW-0288">FMN</keyword>
<dbReference type="Proteomes" id="UP001139104">
    <property type="component" value="Unassembled WGS sequence"/>
</dbReference>
<comment type="pathway">
    <text evidence="3 4">Cofactor biosynthesis; coenzyme A biosynthesis; CoA from (R)-pantothenate: step 3/5.</text>
</comment>
<keyword evidence="3 4" id="KW-0436">Ligase</keyword>
<dbReference type="InterPro" id="IPR035929">
    <property type="entry name" value="CoaB-like_sf"/>
</dbReference>
<comment type="catalytic activity">
    <reaction evidence="3 4">
        <text>(R)-4'-phosphopantothenate + L-cysteine + CTP = N-[(R)-4-phosphopantothenoyl]-L-cysteine + CMP + diphosphate + H(+)</text>
        <dbReference type="Rhea" id="RHEA:19397"/>
        <dbReference type="ChEBI" id="CHEBI:10986"/>
        <dbReference type="ChEBI" id="CHEBI:15378"/>
        <dbReference type="ChEBI" id="CHEBI:33019"/>
        <dbReference type="ChEBI" id="CHEBI:35235"/>
        <dbReference type="ChEBI" id="CHEBI:37563"/>
        <dbReference type="ChEBI" id="CHEBI:59458"/>
        <dbReference type="ChEBI" id="CHEBI:60377"/>
        <dbReference type="EC" id="6.3.2.5"/>
    </reaction>
</comment>
<comment type="pathway">
    <text evidence="3 4">Cofactor biosynthesis; coenzyme A biosynthesis; CoA from (R)-pantothenate: step 2/5.</text>
</comment>
<organism evidence="7 8">
    <name type="scientific">Candidatus Rhodoblastus alkanivorans</name>
    <dbReference type="NCBI Taxonomy" id="2954117"/>
    <lineage>
        <taxon>Bacteria</taxon>
        <taxon>Pseudomonadati</taxon>
        <taxon>Pseudomonadota</taxon>
        <taxon>Alphaproteobacteria</taxon>
        <taxon>Hyphomicrobiales</taxon>
        <taxon>Rhodoblastaceae</taxon>
        <taxon>Rhodoblastus</taxon>
    </lineage>
</organism>
<feature type="binding site" evidence="3">
    <location>
        <position position="294"/>
    </location>
    <ligand>
        <name>CTP</name>
        <dbReference type="ChEBI" id="CHEBI:37563"/>
    </ligand>
</feature>
<dbReference type="SUPFAM" id="SSF102645">
    <property type="entry name" value="CoaB-like"/>
    <property type="match status" value="1"/>
</dbReference>
<evidence type="ECO:0000313" key="7">
    <source>
        <dbReference type="EMBL" id="MCI4681440.1"/>
    </source>
</evidence>
<evidence type="ECO:0000256" key="1">
    <source>
        <dbReference type="ARBA" id="ARBA00022793"/>
    </source>
</evidence>
<feature type="binding site" evidence="3">
    <location>
        <position position="284"/>
    </location>
    <ligand>
        <name>CTP</name>
        <dbReference type="ChEBI" id="CHEBI:37563"/>
    </ligand>
</feature>
<keyword evidence="2 3" id="KW-0456">Lyase</keyword>
<feature type="binding site" evidence="3">
    <location>
        <position position="331"/>
    </location>
    <ligand>
        <name>CTP</name>
        <dbReference type="ChEBI" id="CHEBI:37563"/>
    </ligand>
</feature>
<comment type="caution">
    <text evidence="7">The sequence shown here is derived from an EMBL/GenBank/DDBJ whole genome shotgun (WGS) entry which is preliminary data.</text>
</comment>
<dbReference type="InterPro" id="IPR036551">
    <property type="entry name" value="Flavin_trans-like"/>
</dbReference>
<comment type="similarity">
    <text evidence="3 4">In the C-terminal section; belongs to the PPC synthetase family.</text>
</comment>
<dbReference type="NCBIfam" id="TIGR00521">
    <property type="entry name" value="coaBC_dfp"/>
    <property type="match status" value="1"/>
</dbReference>
<comment type="function">
    <text evidence="3">Catalyzes two sequential steps in the biosynthesis of coenzyme A. In the first step cysteine is conjugated to 4'-phosphopantothenate to form 4-phosphopantothenoylcysteine. In the second step the latter compound is decarboxylated to form 4'-phosphopantotheine.</text>
</comment>
<gene>
    <name evidence="3 7" type="primary">coaBC</name>
    <name evidence="7" type="ORF">K2U94_01415</name>
</gene>
<dbReference type="InterPro" id="IPR003382">
    <property type="entry name" value="Flavoprotein"/>
</dbReference>
<dbReference type="InterPro" id="IPR005252">
    <property type="entry name" value="CoaBC"/>
</dbReference>
<dbReference type="GO" id="GO:0004632">
    <property type="term" value="F:phosphopantothenate--cysteine ligase activity"/>
    <property type="evidence" value="ECO:0007669"/>
    <property type="project" value="UniProtKB-EC"/>
</dbReference>
<keyword evidence="3 4" id="KW-0285">Flavoprotein</keyword>
<dbReference type="HAMAP" id="MF_02225">
    <property type="entry name" value="CoaBC"/>
    <property type="match status" value="1"/>
</dbReference>
<dbReference type="EC" id="4.1.1.36" evidence="3"/>
<dbReference type="PANTHER" id="PTHR14359:SF6">
    <property type="entry name" value="PHOSPHOPANTOTHENOYLCYSTEINE DECARBOXYLASE"/>
    <property type="match status" value="1"/>
</dbReference>
<evidence type="ECO:0000313" key="8">
    <source>
        <dbReference type="Proteomes" id="UP001139104"/>
    </source>
</evidence>
<dbReference type="Gene3D" id="3.40.50.1950">
    <property type="entry name" value="Flavin prenyltransferase-like"/>
    <property type="match status" value="1"/>
</dbReference>
<keyword evidence="3" id="KW-0511">Multifunctional enzyme</keyword>
<dbReference type="Pfam" id="PF02441">
    <property type="entry name" value="Flavoprotein"/>
    <property type="match status" value="1"/>
</dbReference>
<dbReference type="GO" id="GO:0004633">
    <property type="term" value="F:phosphopantothenoylcysteine decarboxylase activity"/>
    <property type="evidence" value="ECO:0007669"/>
    <property type="project" value="UniProtKB-EC"/>
</dbReference>
<dbReference type="EC" id="6.3.2.5" evidence="3"/>
<evidence type="ECO:0000256" key="3">
    <source>
        <dbReference type="HAMAP-Rule" id="MF_02225"/>
    </source>
</evidence>
<comment type="cofactor">
    <cofactor evidence="3">
        <name>FMN</name>
        <dbReference type="ChEBI" id="CHEBI:58210"/>
    </cofactor>
    <text evidence="3">Binds 1 FMN per subunit.</text>
</comment>
<feature type="region of interest" description="Phosphopantothenoylcysteine decarboxylase" evidence="3">
    <location>
        <begin position="1"/>
        <end position="196"/>
    </location>
</feature>
<evidence type="ECO:0000256" key="2">
    <source>
        <dbReference type="ARBA" id="ARBA00023239"/>
    </source>
</evidence>
<dbReference type="Gene3D" id="3.40.50.10300">
    <property type="entry name" value="CoaB-like"/>
    <property type="match status" value="1"/>
</dbReference>
<evidence type="ECO:0000259" key="6">
    <source>
        <dbReference type="Pfam" id="PF04127"/>
    </source>
</evidence>
<dbReference type="PANTHER" id="PTHR14359">
    <property type="entry name" value="HOMO-OLIGOMERIC FLAVIN CONTAINING CYS DECARBOXYLASE FAMILY"/>
    <property type="match status" value="1"/>
</dbReference>
<dbReference type="RefSeq" id="WP_243065508.1">
    <property type="nucleotide sequence ID" value="NZ_JAIVFK010000023.1"/>
</dbReference>